<proteinExistence type="predicted"/>
<gene>
    <name evidence="2" type="ORF">BSAL_46435</name>
</gene>
<feature type="region of interest" description="Disordered" evidence="1">
    <location>
        <begin position="1"/>
        <end position="25"/>
    </location>
</feature>
<keyword evidence="3" id="KW-1185">Reference proteome</keyword>
<evidence type="ECO:0000313" key="2">
    <source>
        <dbReference type="EMBL" id="CUG94088.1"/>
    </source>
</evidence>
<dbReference type="EMBL" id="CYKH01002220">
    <property type="protein sequence ID" value="CUG94088.1"/>
    <property type="molecule type" value="Genomic_DNA"/>
</dbReference>
<reference evidence="3" key="1">
    <citation type="submission" date="2015-09" db="EMBL/GenBank/DDBJ databases">
        <authorList>
            <consortium name="Pathogen Informatics"/>
        </authorList>
    </citation>
    <scope>NUCLEOTIDE SEQUENCE [LARGE SCALE GENOMIC DNA]</scope>
    <source>
        <strain evidence="3">Lake Konstanz</strain>
    </source>
</reference>
<name>A0A0S4JXG0_BODSA</name>
<dbReference type="VEuPathDB" id="TriTrypDB:BSAL_46435"/>
<evidence type="ECO:0000256" key="1">
    <source>
        <dbReference type="SAM" id="MobiDB-lite"/>
    </source>
</evidence>
<feature type="compositionally biased region" description="Basic and acidic residues" evidence="1">
    <location>
        <begin position="12"/>
        <end position="25"/>
    </location>
</feature>
<protein>
    <submittedName>
        <fullName evidence="2">Uncharacterized protein</fullName>
    </submittedName>
</protein>
<accession>A0A0S4JXG0</accession>
<evidence type="ECO:0000313" key="3">
    <source>
        <dbReference type="Proteomes" id="UP000051952"/>
    </source>
</evidence>
<feature type="region of interest" description="Disordered" evidence="1">
    <location>
        <begin position="43"/>
        <end position="74"/>
    </location>
</feature>
<feature type="region of interest" description="Disordered" evidence="1">
    <location>
        <begin position="93"/>
        <end position="115"/>
    </location>
</feature>
<dbReference type="Proteomes" id="UP000051952">
    <property type="component" value="Unassembled WGS sequence"/>
</dbReference>
<organism evidence="2 3">
    <name type="scientific">Bodo saltans</name>
    <name type="common">Flagellated protozoan</name>
    <dbReference type="NCBI Taxonomy" id="75058"/>
    <lineage>
        <taxon>Eukaryota</taxon>
        <taxon>Discoba</taxon>
        <taxon>Euglenozoa</taxon>
        <taxon>Kinetoplastea</taxon>
        <taxon>Metakinetoplastina</taxon>
        <taxon>Eubodonida</taxon>
        <taxon>Bodonidae</taxon>
        <taxon>Bodo</taxon>
    </lineage>
</organism>
<sequence>MQKFSSFPSYKVLDRTKRDPEKEMGDHIFVGRCHLVTSPQEDLRPAFEKSQSSDNVNAAATQELRPTEVSPPETGSIVARWAQEKRHEAAFLPVPRLPQPSPREPHVLLVDTPTA</sequence>
<feature type="compositionally biased region" description="Polar residues" evidence="1">
    <location>
        <begin position="49"/>
        <end position="60"/>
    </location>
</feature>
<dbReference type="AlphaFoldDB" id="A0A0S4JXG0"/>